<accession>A0AAW2I1U5</accession>
<evidence type="ECO:0000256" key="2">
    <source>
        <dbReference type="ARBA" id="ARBA00022527"/>
    </source>
</evidence>
<evidence type="ECO:0000256" key="3">
    <source>
        <dbReference type="ARBA" id="ARBA00022553"/>
    </source>
</evidence>
<keyword evidence="6" id="KW-0418">Kinase</keyword>
<dbReference type="InterPro" id="IPR000719">
    <property type="entry name" value="Prot_kinase_dom"/>
</dbReference>
<dbReference type="InterPro" id="IPR036871">
    <property type="entry name" value="PX_dom_sf"/>
</dbReference>
<feature type="region of interest" description="Disordered" evidence="9">
    <location>
        <begin position="240"/>
        <end position="262"/>
    </location>
</feature>
<dbReference type="Pfam" id="PF00069">
    <property type="entry name" value="Pkinase"/>
    <property type="match status" value="1"/>
</dbReference>
<dbReference type="Gene3D" id="3.30.1520.10">
    <property type="entry name" value="Phox-like domain"/>
    <property type="match status" value="1"/>
</dbReference>
<dbReference type="SUPFAM" id="SSF56112">
    <property type="entry name" value="Protein kinase-like (PK-like)"/>
    <property type="match status" value="1"/>
</dbReference>
<gene>
    <name evidence="13" type="ORF">PYX00_003907</name>
</gene>
<dbReference type="Gene3D" id="1.10.510.10">
    <property type="entry name" value="Transferase(Phosphotransferase) domain 1"/>
    <property type="match status" value="1"/>
</dbReference>
<comment type="caution">
    <text evidence="13">The sequence shown here is derived from an EMBL/GenBank/DDBJ whole genome shotgun (WGS) entry which is preliminary data.</text>
</comment>
<reference evidence="13" key="1">
    <citation type="journal article" date="2024" name="Gigascience">
        <title>Chromosome-level genome of the poultry shaft louse Menopon gallinae provides insight into the host-switching and adaptive evolution of parasitic lice.</title>
        <authorList>
            <person name="Xu Y."/>
            <person name="Ma L."/>
            <person name="Liu S."/>
            <person name="Liang Y."/>
            <person name="Liu Q."/>
            <person name="He Z."/>
            <person name="Tian L."/>
            <person name="Duan Y."/>
            <person name="Cai W."/>
            <person name="Li H."/>
            <person name="Song F."/>
        </authorList>
    </citation>
    <scope>NUCLEOTIDE SEQUENCE</scope>
    <source>
        <strain evidence="13">Cailab_2023a</strain>
    </source>
</reference>
<protein>
    <submittedName>
        <fullName evidence="13">Uncharacterized protein</fullName>
    </submittedName>
</protein>
<evidence type="ECO:0000256" key="1">
    <source>
        <dbReference type="ARBA" id="ARBA00009903"/>
    </source>
</evidence>
<dbReference type="GO" id="GO:0005524">
    <property type="term" value="F:ATP binding"/>
    <property type="evidence" value="ECO:0007669"/>
    <property type="project" value="UniProtKB-UniRule"/>
</dbReference>
<dbReference type="InterPro" id="IPR017441">
    <property type="entry name" value="Protein_kinase_ATP_BS"/>
</dbReference>
<feature type="domain" description="AGC-kinase C-terminal" evidence="12">
    <location>
        <begin position="528"/>
        <end position="603"/>
    </location>
</feature>
<keyword evidence="2" id="KW-0723">Serine/threonine-protein kinase</keyword>
<dbReference type="CDD" id="cd05575">
    <property type="entry name" value="STKc_SGK"/>
    <property type="match status" value="1"/>
</dbReference>
<dbReference type="FunFam" id="3.30.200.20:FF:000030">
    <property type="entry name" value="Non-specific serine/threonine protein kinase"/>
    <property type="match status" value="1"/>
</dbReference>
<dbReference type="Pfam" id="PF00787">
    <property type="entry name" value="PX"/>
    <property type="match status" value="1"/>
</dbReference>
<dbReference type="InterPro" id="IPR008271">
    <property type="entry name" value="Ser/Thr_kinase_AS"/>
</dbReference>
<dbReference type="PROSITE" id="PS51285">
    <property type="entry name" value="AGC_KINASE_CTER"/>
    <property type="match status" value="1"/>
</dbReference>
<dbReference type="InterPro" id="IPR000961">
    <property type="entry name" value="AGC-kinase_C"/>
</dbReference>
<dbReference type="AlphaFoldDB" id="A0AAW2I1U5"/>
<evidence type="ECO:0000259" key="10">
    <source>
        <dbReference type="PROSITE" id="PS50011"/>
    </source>
</evidence>
<dbReference type="InterPro" id="IPR001683">
    <property type="entry name" value="PX_dom"/>
</dbReference>
<keyword evidence="4" id="KW-0808">Transferase</keyword>
<evidence type="ECO:0000256" key="7">
    <source>
        <dbReference type="ARBA" id="ARBA00022840"/>
    </source>
</evidence>
<evidence type="ECO:0000256" key="6">
    <source>
        <dbReference type="ARBA" id="ARBA00022777"/>
    </source>
</evidence>
<feature type="domain" description="Protein kinase" evidence="10">
    <location>
        <begin position="269"/>
        <end position="527"/>
    </location>
</feature>
<dbReference type="PROSITE" id="PS00107">
    <property type="entry name" value="PROTEIN_KINASE_ATP"/>
    <property type="match status" value="1"/>
</dbReference>
<feature type="binding site" evidence="8">
    <location>
        <position position="308"/>
    </location>
    <ligand>
        <name>ATP</name>
        <dbReference type="ChEBI" id="CHEBI:30616"/>
    </ligand>
</feature>
<dbReference type="GO" id="GO:0004674">
    <property type="term" value="F:protein serine/threonine kinase activity"/>
    <property type="evidence" value="ECO:0007669"/>
    <property type="project" value="UniProtKB-KW"/>
</dbReference>
<dbReference type="PROSITE" id="PS50195">
    <property type="entry name" value="PX"/>
    <property type="match status" value="1"/>
</dbReference>
<keyword evidence="3" id="KW-0597">Phosphoprotein</keyword>
<evidence type="ECO:0000313" key="13">
    <source>
        <dbReference type="EMBL" id="KAL0276312.1"/>
    </source>
</evidence>
<dbReference type="SMART" id="SM00220">
    <property type="entry name" value="S_TKc"/>
    <property type="match status" value="1"/>
</dbReference>
<dbReference type="Pfam" id="PF00433">
    <property type="entry name" value="Pkinase_C"/>
    <property type="match status" value="1"/>
</dbReference>
<dbReference type="PROSITE" id="PS50011">
    <property type="entry name" value="PROTEIN_KINASE_DOM"/>
    <property type="match status" value="1"/>
</dbReference>
<evidence type="ECO:0000259" key="12">
    <source>
        <dbReference type="PROSITE" id="PS51285"/>
    </source>
</evidence>
<proteinExistence type="inferred from homology"/>
<sequence>MANCFETYPLKVVEVFESNSGDCDETDGTKDIDNKNETGSLVEMKLQSQKLLELNVNNLMNLTPDITASGNTPVPNLKVSVFELDYDENNNESKYKSEETEPSCWVKFLSCLCSWTMSCDVLEKVQTARVQDSETWDIEKGSKYTVYKVVVHAGTSSWFIFRRYAEFHKLFESLKKQAPNIQLKLPGKKLFGNNLDPNFIAVRQGGLDNFVQKIISQPSLLQLPEVREFFKLDNLNNPDVKTSSTNDDKSENKLNLGPTERSHAKPTDFEFLKIIGQGSFGKVLLARHKTENKYYAVKVLNKGQVIRKNEAKHIMTERNVLLKTHNHPFLVSLHYSFQTPEKLYFVLDYVNGGELFFHLQKERVFTESRSRFYAAEMACALGYLHSKGIIYRDLKPENILLDAQGHVVLTDFGLSKEGLIGTDTTKTFCGTPEYLAPEIILKEEYDRSVDWWCLGTVLYEMLFGWPPFYCRDTSKMYDRIVNKPLCLKGTITESARDVLCKLLEKDKTKRLGSGYGDFEDVKSHSFFKYINWDDLINKKIKPPFNPQVEGVMDLKHIDPDFTKEQIPASIEQITERILSASVREADEMFAGFSYAPQTAELSA</sequence>
<dbReference type="Gene3D" id="3.30.200.20">
    <property type="entry name" value="Phosphorylase Kinase, domain 1"/>
    <property type="match status" value="1"/>
</dbReference>
<dbReference type="SMART" id="SM00133">
    <property type="entry name" value="S_TK_X"/>
    <property type="match status" value="1"/>
</dbReference>
<evidence type="ECO:0000256" key="4">
    <source>
        <dbReference type="ARBA" id="ARBA00022679"/>
    </source>
</evidence>
<dbReference type="SMART" id="SM00312">
    <property type="entry name" value="PX"/>
    <property type="match status" value="1"/>
</dbReference>
<name>A0AAW2I1U5_9NEOP</name>
<dbReference type="GO" id="GO:0035091">
    <property type="term" value="F:phosphatidylinositol binding"/>
    <property type="evidence" value="ECO:0007669"/>
    <property type="project" value="InterPro"/>
</dbReference>
<dbReference type="SUPFAM" id="SSF64268">
    <property type="entry name" value="PX domain"/>
    <property type="match status" value="1"/>
</dbReference>
<feature type="domain" description="PX" evidence="11">
    <location>
        <begin position="125"/>
        <end position="237"/>
    </location>
</feature>
<evidence type="ECO:0000256" key="5">
    <source>
        <dbReference type="ARBA" id="ARBA00022741"/>
    </source>
</evidence>
<evidence type="ECO:0000256" key="8">
    <source>
        <dbReference type="PROSITE-ProRule" id="PRU10141"/>
    </source>
</evidence>
<dbReference type="EMBL" id="JARGDH010000002">
    <property type="protein sequence ID" value="KAL0276312.1"/>
    <property type="molecule type" value="Genomic_DNA"/>
</dbReference>
<dbReference type="InterPro" id="IPR017892">
    <property type="entry name" value="Pkinase_C"/>
</dbReference>
<evidence type="ECO:0000256" key="9">
    <source>
        <dbReference type="SAM" id="MobiDB-lite"/>
    </source>
</evidence>
<organism evidence="13">
    <name type="scientific">Menopon gallinae</name>
    <name type="common">poultry shaft louse</name>
    <dbReference type="NCBI Taxonomy" id="328185"/>
    <lineage>
        <taxon>Eukaryota</taxon>
        <taxon>Metazoa</taxon>
        <taxon>Ecdysozoa</taxon>
        <taxon>Arthropoda</taxon>
        <taxon>Hexapoda</taxon>
        <taxon>Insecta</taxon>
        <taxon>Pterygota</taxon>
        <taxon>Neoptera</taxon>
        <taxon>Paraneoptera</taxon>
        <taxon>Psocodea</taxon>
        <taxon>Troctomorpha</taxon>
        <taxon>Phthiraptera</taxon>
        <taxon>Amblycera</taxon>
        <taxon>Menoponidae</taxon>
        <taxon>Menopon</taxon>
    </lineage>
</organism>
<dbReference type="InterPro" id="IPR011009">
    <property type="entry name" value="Kinase-like_dom_sf"/>
</dbReference>
<keyword evidence="7 8" id="KW-0067">ATP-binding</keyword>
<dbReference type="FunFam" id="1.10.510.10:FF:000008">
    <property type="entry name" value="Non-specific serine/threonine protein kinase"/>
    <property type="match status" value="1"/>
</dbReference>
<evidence type="ECO:0000259" key="11">
    <source>
        <dbReference type="PROSITE" id="PS50195"/>
    </source>
</evidence>
<keyword evidence="5 8" id="KW-0547">Nucleotide-binding</keyword>
<dbReference type="PROSITE" id="PS00108">
    <property type="entry name" value="PROTEIN_KINASE_ST"/>
    <property type="match status" value="1"/>
</dbReference>
<comment type="similarity">
    <text evidence="1">Belongs to the protein kinase superfamily. AGC Ser/Thr protein kinase family.</text>
</comment>
<dbReference type="PANTHER" id="PTHR24351">
    <property type="entry name" value="RIBOSOMAL PROTEIN S6 KINASE"/>
    <property type="match status" value="1"/>
</dbReference>